<sequence length="662" mass="73943">MQVPWLWISLLSLAVASPACPYAELPSFATNVCAWDKTQCQNNSLTGPCVLDKTTCNIVRNVTCNAYGSYADVNASWTGLTFDSCKTTSRGVKASIEMFDLPDRFSYLSFSCTPLVFAATQHWPTNLTYLYLQNAALATIPKVPDNLTALGLWGNYLDDNIELTKIPKSLTYLDIGGNDYTKLTNLDWSSLKYVHIGNNNITRLENVSFGKSLITLDLTNLTITSWIMTNDTFNNLNSAVHMPEHPQLDDLYQGNMVTAGYMVNGTTIRSNEDECMRLQGDVKALWNDTIASRFSANRKSFFTVCVLRDPSAKAALGTGTIVGIALGIAAAIGLVFFFILRRRQRQSKQELDEMRDLYQMTQTPGLSQGEEDGLNMQELTLCRLDQNDLKLQRKLGSGAFADVWLATFQGESVAVKKMHSSKVTVNQLHSFIDEIKLMATFDSPYIVKLIGAAWTRPSDVKCVMELMEGGDLKDFLDRHNADEFTWNDKYKHIHSIVEGLVYLHSLSIIHRDIKSRNILLDPKKGTKLTDFGISKEDMQATMTMGVGTFRWMAPEVIQDKDYTVAADIYSFGMILSEFDTHHIPYEELKNPTNGQPVSDSAIMVKVVAGTIKPSFTGSCPEWISDMALQCLSYNPDDRPTAMQLSNIVRLKLKEFSGGRQSL</sequence>
<evidence type="ECO:0000256" key="2">
    <source>
        <dbReference type="ARBA" id="ARBA00022741"/>
    </source>
</evidence>
<dbReference type="SUPFAM" id="SSF52058">
    <property type="entry name" value="L domain-like"/>
    <property type="match status" value="1"/>
</dbReference>
<dbReference type="PROSITE" id="PS50011">
    <property type="entry name" value="PROTEIN_KINASE_DOM"/>
    <property type="match status" value="1"/>
</dbReference>
<keyword evidence="6" id="KW-0732">Signal</keyword>
<dbReference type="InterPro" id="IPR051681">
    <property type="entry name" value="Ser/Thr_Kinases-Pseudokinases"/>
</dbReference>
<dbReference type="CDD" id="cd12087">
    <property type="entry name" value="TM_EGFR-like"/>
    <property type="match status" value="1"/>
</dbReference>
<evidence type="ECO:0000256" key="5">
    <source>
        <dbReference type="SAM" id="Phobius"/>
    </source>
</evidence>
<dbReference type="Proteomes" id="UP000332933">
    <property type="component" value="Unassembled WGS sequence"/>
</dbReference>
<keyword evidence="5" id="KW-1133">Transmembrane helix</keyword>
<dbReference type="PANTHER" id="PTHR44329">
    <property type="entry name" value="SERINE/THREONINE-PROTEIN KINASE TNNI3K-RELATED"/>
    <property type="match status" value="1"/>
</dbReference>
<evidence type="ECO:0000256" key="4">
    <source>
        <dbReference type="PROSITE-ProRule" id="PRU10141"/>
    </source>
</evidence>
<dbReference type="SMART" id="SM00220">
    <property type="entry name" value="S_TKc"/>
    <property type="match status" value="1"/>
</dbReference>
<feature type="transmembrane region" description="Helical" evidence="5">
    <location>
        <begin position="314"/>
        <end position="340"/>
    </location>
</feature>
<keyword evidence="5" id="KW-0812">Transmembrane</keyword>
<dbReference type="Gene3D" id="1.10.510.10">
    <property type="entry name" value="Transferase(Phosphotransferase) domain 1"/>
    <property type="match status" value="1"/>
</dbReference>
<dbReference type="InterPro" id="IPR032675">
    <property type="entry name" value="LRR_dom_sf"/>
</dbReference>
<dbReference type="InterPro" id="IPR001245">
    <property type="entry name" value="Ser-Thr/Tyr_kinase_cat_dom"/>
</dbReference>
<dbReference type="PANTHER" id="PTHR44329:SF214">
    <property type="entry name" value="PROTEIN KINASE DOMAIN-CONTAINING PROTEIN"/>
    <property type="match status" value="1"/>
</dbReference>
<feature type="domain" description="Protein kinase" evidence="7">
    <location>
        <begin position="389"/>
        <end position="656"/>
    </location>
</feature>
<feature type="chain" id="PRO_5033437075" evidence="6">
    <location>
        <begin position="19"/>
        <end position="662"/>
    </location>
</feature>
<dbReference type="InterPro" id="IPR017441">
    <property type="entry name" value="Protein_kinase_ATP_BS"/>
</dbReference>
<dbReference type="GO" id="GO:0005524">
    <property type="term" value="F:ATP binding"/>
    <property type="evidence" value="ECO:0007669"/>
    <property type="project" value="UniProtKB-UniRule"/>
</dbReference>
<dbReference type="PROSITE" id="PS00108">
    <property type="entry name" value="PROTEIN_KINASE_ST"/>
    <property type="match status" value="1"/>
</dbReference>
<dbReference type="Gene3D" id="3.80.10.10">
    <property type="entry name" value="Ribonuclease Inhibitor"/>
    <property type="match status" value="1"/>
</dbReference>
<name>A0A485KU05_9STRA</name>
<feature type="signal peptide" evidence="6">
    <location>
        <begin position="1"/>
        <end position="18"/>
    </location>
</feature>
<evidence type="ECO:0000259" key="7">
    <source>
        <dbReference type="PROSITE" id="PS50011"/>
    </source>
</evidence>
<evidence type="ECO:0000313" key="10">
    <source>
        <dbReference type="Proteomes" id="UP000332933"/>
    </source>
</evidence>
<keyword evidence="5" id="KW-0472">Membrane</keyword>
<dbReference type="AlphaFoldDB" id="A0A485KU05"/>
<keyword evidence="3 4" id="KW-0067">ATP-binding</keyword>
<dbReference type="InterPro" id="IPR000719">
    <property type="entry name" value="Prot_kinase_dom"/>
</dbReference>
<gene>
    <name evidence="9" type="primary">Aste57867_11133</name>
    <name evidence="8" type="ORF">As57867_011091</name>
    <name evidence="9" type="ORF">ASTE57867_11133</name>
</gene>
<feature type="binding site" evidence="4">
    <location>
        <position position="417"/>
    </location>
    <ligand>
        <name>ATP</name>
        <dbReference type="ChEBI" id="CHEBI:30616"/>
    </ligand>
</feature>
<dbReference type="InterPro" id="IPR011009">
    <property type="entry name" value="Kinase-like_dom_sf"/>
</dbReference>
<evidence type="ECO:0000313" key="9">
    <source>
        <dbReference type="EMBL" id="VFT88000.1"/>
    </source>
</evidence>
<dbReference type="EMBL" id="CAADRA010005276">
    <property type="protein sequence ID" value="VFT88000.1"/>
    <property type="molecule type" value="Genomic_DNA"/>
</dbReference>
<reference evidence="9 10" key="1">
    <citation type="submission" date="2019-03" db="EMBL/GenBank/DDBJ databases">
        <authorList>
            <person name="Gaulin E."/>
            <person name="Dumas B."/>
        </authorList>
    </citation>
    <scope>NUCLEOTIDE SEQUENCE [LARGE SCALE GENOMIC DNA]</scope>
    <source>
        <strain evidence="9">CBS 568.67</strain>
    </source>
</reference>
<dbReference type="PROSITE" id="PS00107">
    <property type="entry name" value="PROTEIN_KINASE_ATP"/>
    <property type="match status" value="1"/>
</dbReference>
<protein>
    <submittedName>
        <fullName evidence="9">Aste57867_11133 protein</fullName>
    </submittedName>
</protein>
<dbReference type="GO" id="GO:0004674">
    <property type="term" value="F:protein serine/threonine kinase activity"/>
    <property type="evidence" value="ECO:0007669"/>
    <property type="project" value="UniProtKB-KW"/>
</dbReference>
<reference evidence="8" key="2">
    <citation type="submission" date="2019-06" db="EMBL/GenBank/DDBJ databases">
        <title>Genomics analysis of Aphanomyces spp. identifies a new class of oomycete effector associated with host adaptation.</title>
        <authorList>
            <person name="Gaulin E."/>
        </authorList>
    </citation>
    <scope>NUCLEOTIDE SEQUENCE</scope>
    <source>
        <strain evidence="8">CBS 578.67</strain>
    </source>
</reference>
<dbReference type="Pfam" id="PF00069">
    <property type="entry name" value="Pkinase"/>
    <property type="match status" value="1"/>
</dbReference>
<evidence type="ECO:0000256" key="1">
    <source>
        <dbReference type="ARBA" id="ARBA00022527"/>
    </source>
</evidence>
<keyword evidence="2 4" id="KW-0547">Nucleotide-binding</keyword>
<keyword evidence="1" id="KW-0808">Transferase</keyword>
<keyword evidence="1" id="KW-0418">Kinase</keyword>
<dbReference type="EMBL" id="VJMH01005255">
    <property type="protein sequence ID" value="KAF0698229.1"/>
    <property type="molecule type" value="Genomic_DNA"/>
</dbReference>
<organism evidence="9 10">
    <name type="scientific">Aphanomyces stellatus</name>
    <dbReference type="NCBI Taxonomy" id="120398"/>
    <lineage>
        <taxon>Eukaryota</taxon>
        <taxon>Sar</taxon>
        <taxon>Stramenopiles</taxon>
        <taxon>Oomycota</taxon>
        <taxon>Saprolegniomycetes</taxon>
        <taxon>Saprolegniales</taxon>
        <taxon>Verrucalvaceae</taxon>
        <taxon>Aphanomyces</taxon>
    </lineage>
</organism>
<dbReference type="SUPFAM" id="SSF56112">
    <property type="entry name" value="Protein kinase-like (PK-like)"/>
    <property type="match status" value="1"/>
</dbReference>
<dbReference type="PRINTS" id="PR00109">
    <property type="entry name" value="TYRKINASE"/>
</dbReference>
<proteinExistence type="predicted"/>
<evidence type="ECO:0000313" key="8">
    <source>
        <dbReference type="EMBL" id="KAF0698229.1"/>
    </source>
</evidence>
<accession>A0A485KU05</accession>
<evidence type="ECO:0000256" key="6">
    <source>
        <dbReference type="SAM" id="SignalP"/>
    </source>
</evidence>
<keyword evidence="1" id="KW-0723">Serine/threonine-protein kinase</keyword>
<dbReference type="InterPro" id="IPR008271">
    <property type="entry name" value="Ser/Thr_kinase_AS"/>
</dbReference>
<keyword evidence="10" id="KW-1185">Reference proteome</keyword>
<evidence type="ECO:0000256" key="3">
    <source>
        <dbReference type="ARBA" id="ARBA00022840"/>
    </source>
</evidence>